<evidence type="ECO:0000313" key="8">
    <source>
        <dbReference type="EMBL" id="KAF0978783.1"/>
    </source>
</evidence>
<keyword evidence="5" id="KW-0808">Transferase</keyword>
<sequence length="416" mass="48029">MNTATVPNHYTPQPPTTNVVAPHNMNSPRTGRAIINETDKRAQQQQQQKPTIRANEIAQIPPYKPQIPRLIGKRFLVGAKLGSGSFGTIHAGKIISNNQEVAIKFEEVKSKFPQLLAESKIYKILWGLPIANSKKTLLSIPGQNEPNQAMALSKSQDSISHLTQHTQHTTQEIIGIPKLYWYGVEEDFNVMVIECLGPSLEDLFSFCSRRFSLKTVLILADQLISRIQFLHEKNFVHRDVKPENFLMGRKEKAHHVYMVDYGLAKKYMIEEKGEGLKHIPMRKNKSLTGTARYTSTNSHLGYEQGRRDDLESIGYLFVYFLNGSLPWQGLMANNRQKKYEKIAEKKMNISVNQLCAGLPIEFTQYFLYVKKLKFDERPDYDYLRTKFANLFNRMGYKMDFEMDWMKLRKDLAQPQY</sequence>
<name>A0A6A5BLA4_NAEFO</name>
<keyword evidence="2 4" id="KW-0547">Nucleotide-binding</keyword>
<dbReference type="SUPFAM" id="SSF56112">
    <property type="entry name" value="Protein kinase-like (PK-like)"/>
    <property type="match status" value="1"/>
</dbReference>
<dbReference type="PROSITE" id="PS00107">
    <property type="entry name" value="PROTEIN_KINASE_ATP"/>
    <property type="match status" value="1"/>
</dbReference>
<proteinExistence type="inferred from homology"/>
<dbReference type="EC" id="2.7.11.1" evidence="1"/>
<comment type="caution">
    <text evidence="8">The sequence shown here is derived from an EMBL/GenBank/DDBJ whole genome shotgun (WGS) entry which is preliminary data.</text>
</comment>
<dbReference type="InterPro" id="IPR000719">
    <property type="entry name" value="Prot_kinase_dom"/>
</dbReference>
<evidence type="ECO:0000256" key="5">
    <source>
        <dbReference type="RuleBase" id="RU000304"/>
    </source>
</evidence>
<dbReference type="AlphaFoldDB" id="A0A6A5BLA4"/>
<comment type="similarity">
    <text evidence="5">Belongs to the protein kinase superfamily.</text>
</comment>
<dbReference type="InterPro" id="IPR050235">
    <property type="entry name" value="CK1_Ser-Thr_kinase"/>
</dbReference>
<dbReference type="SMART" id="SM00220">
    <property type="entry name" value="S_TKc"/>
    <property type="match status" value="1"/>
</dbReference>
<dbReference type="InterPro" id="IPR011009">
    <property type="entry name" value="Kinase-like_dom_sf"/>
</dbReference>
<keyword evidence="5" id="KW-0723">Serine/threonine-protein kinase</keyword>
<evidence type="ECO:0000256" key="6">
    <source>
        <dbReference type="SAM" id="MobiDB-lite"/>
    </source>
</evidence>
<dbReference type="EMBL" id="VFQX01000028">
    <property type="protein sequence ID" value="KAF0978783.1"/>
    <property type="molecule type" value="Genomic_DNA"/>
</dbReference>
<dbReference type="InterPro" id="IPR008271">
    <property type="entry name" value="Ser/Thr_kinase_AS"/>
</dbReference>
<reference evidence="8 9" key="1">
    <citation type="journal article" date="2019" name="Sci. Rep.">
        <title>Nanopore sequencing improves the draft genome of the human pathogenic amoeba Naegleria fowleri.</title>
        <authorList>
            <person name="Liechti N."/>
            <person name="Schurch N."/>
            <person name="Bruggmann R."/>
            <person name="Wittwer M."/>
        </authorList>
    </citation>
    <scope>NUCLEOTIDE SEQUENCE [LARGE SCALE GENOMIC DNA]</scope>
    <source>
        <strain evidence="8 9">ATCC 30894</strain>
    </source>
</reference>
<dbReference type="GO" id="GO:0005524">
    <property type="term" value="F:ATP binding"/>
    <property type="evidence" value="ECO:0007669"/>
    <property type="project" value="UniProtKB-UniRule"/>
</dbReference>
<dbReference type="VEuPathDB" id="AmoebaDB:NfTy_032650"/>
<accession>A0A6A5BLA4</accession>
<keyword evidence="9" id="KW-1185">Reference proteome</keyword>
<dbReference type="PANTHER" id="PTHR11909">
    <property type="entry name" value="CASEIN KINASE-RELATED"/>
    <property type="match status" value="1"/>
</dbReference>
<evidence type="ECO:0000256" key="4">
    <source>
        <dbReference type="PROSITE-ProRule" id="PRU10141"/>
    </source>
</evidence>
<dbReference type="PROSITE" id="PS00108">
    <property type="entry name" value="PROTEIN_KINASE_ST"/>
    <property type="match status" value="1"/>
</dbReference>
<dbReference type="Gene3D" id="1.10.510.10">
    <property type="entry name" value="Transferase(Phosphotransferase) domain 1"/>
    <property type="match status" value="1"/>
</dbReference>
<dbReference type="Pfam" id="PF00069">
    <property type="entry name" value="Pkinase"/>
    <property type="match status" value="1"/>
</dbReference>
<dbReference type="OMA" id="WGLPIAN"/>
<dbReference type="FunFam" id="1.10.510.10:FF:000596">
    <property type="entry name" value="CK1 family protein kinase"/>
    <property type="match status" value="1"/>
</dbReference>
<dbReference type="OrthoDB" id="5800476at2759"/>
<evidence type="ECO:0000259" key="7">
    <source>
        <dbReference type="PROSITE" id="PS50011"/>
    </source>
</evidence>
<evidence type="ECO:0000256" key="1">
    <source>
        <dbReference type="ARBA" id="ARBA00012513"/>
    </source>
</evidence>
<dbReference type="CDD" id="cd14016">
    <property type="entry name" value="STKc_CK1"/>
    <property type="match status" value="1"/>
</dbReference>
<dbReference type="InterPro" id="IPR017441">
    <property type="entry name" value="Protein_kinase_ATP_BS"/>
</dbReference>
<protein>
    <recommendedName>
        <fullName evidence="1">non-specific serine/threonine protein kinase</fullName>
        <ecNumber evidence="1">2.7.11.1</ecNumber>
    </recommendedName>
</protein>
<dbReference type="VEuPathDB" id="AmoebaDB:FDP41_001853"/>
<evidence type="ECO:0000256" key="2">
    <source>
        <dbReference type="ARBA" id="ARBA00022741"/>
    </source>
</evidence>
<feature type="region of interest" description="Disordered" evidence="6">
    <location>
        <begin position="1"/>
        <end position="31"/>
    </location>
</feature>
<dbReference type="Proteomes" id="UP000444721">
    <property type="component" value="Unassembled WGS sequence"/>
</dbReference>
<dbReference type="GO" id="GO:0004674">
    <property type="term" value="F:protein serine/threonine kinase activity"/>
    <property type="evidence" value="ECO:0007669"/>
    <property type="project" value="UniProtKB-KW"/>
</dbReference>
<dbReference type="GeneID" id="68109071"/>
<gene>
    <name evidence="8" type="ORF">FDP41_001853</name>
</gene>
<dbReference type="PROSITE" id="PS50011">
    <property type="entry name" value="PROTEIN_KINASE_DOM"/>
    <property type="match status" value="1"/>
</dbReference>
<dbReference type="VEuPathDB" id="AmoebaDB:NF0009990"/>
<organism evidence="8 9">
    <name type="scientific">Naegleria fowleri</name>
    <name type="common">Brain eating amoeba</name>
    <dbReference type="NCBI Taxonomy" id="5763"/>
    <lineage>
        <taxon>Eukaryota</taxon>
        <taxon>Discoba</taxon>
        <taxon>Heterolobosea</taxon>
        <taxon>Tetramitia</taxon>
        <taxon>Eutetramitia</taxon>
        <taxon>Vahlkampfiidae</taxon>
        <taxon>Naegleria</taxon>
    </lineage>
</organism>
<feature type="binding site" evidence="4">
    <location>
        <position position="104"/>
    </location>
    <ligand>
        <name>ATP</name>
        <dbReference type="ChEBI" id="CHEBI:30616"/>
    </ligand>
</feature>
<feature type="compositionally biased region" description="Polar residues" evidence="6">
    <location>
        <begin position="1"/>
        <end position="29"/>
    </location>
</feature>
<evidence type="ECO:0000313" key="9">
    <source>
        <dbReference type="Proteomes" id="UP000444721"/>
    </source>
</evidence>
<dbReference type="RefSeq" id="XP_044563496.1">
    <property type="nucleotide sequence ID" value="XM_044704983.1"/>
</dbReference>
<feature type="domain" description="Protein kinase" evidence="7">
    <location>
        <begin position="75"/>
        <end position="391"/>
    </location>
</feature>
<evidence type="ECO:0000256" key="3">
    <source>
        <dbReference type="ARBA" id="ARBA00022840"/>
    </source>
</evidence>
<keyword evidence="5" id="KW-0418">Kinase</keyword>
<keyword evidence="3 4" id="KW-0067">ATP-binding</keyword>